<evidence type="ECO:0000313" key="3">
    <source>
        <dbReference type="Proteomes" id="UP000541535"/>
    </source>
</evidence>
<gene>
    <name evidence="2" type="ORF">FHS03_001924</name>
</gene>
<comment type="caution">
    <text evidence="2">The sequence shown here is derived from an EMBL/GenBank/DDBJ whole genome shotgun (WGS) entry which is preliminary data.</text>
</comment>
<organism evidence="2 3">
    <name type="scientific">Pseudoduganella violacea</name>
    <dbReference type="NCBI Taxonomy" id="1715466"/>
    <lineage>
        <taxon>Bacteria</taxon>
        <taxon>Pseudomonadati</taxon>
        <taxon>Pseudomonadota</taxon>
        <taxon>Betaproteobacteria</taxon>
        <taxon>Burkholderiales</taxon>
        <taxon>Oxalobacteraceae</taxon>
        <taxon>Telluria group</taxon>
        <taxon>Pseudoduganella</taxon>
    </lineage>
</organism>
<protein>
    <submittedName>
        <fullName evidence="2">Uncharacterized protein</fullName>
    </submittedName>
</protein>
<accession>A0A7W5FTJ9</accession>
<dbReference type="Proteomes" id="UP000541535">
    <property type="component" value="Unassembled WGS sequence"/>
</dbReference>
<name>A0A7W5FTJ9_9BURK</name>
<evidence type="ECO:0000256" key="1">
    <source>
        <dbReference type="SAM" id="MobiDB-lite"/>
    </source>
</evidence>
<sequence length="128" mass="14105">MQIHIRVPVEMPPIDLKLDIVIGDTLLGQSFIGKSEVQQMLEEMANGDMKFVVIGFIFTHFQLVIENDTKIRVVATLGEERYTGNGLKICKFAAPDTITSATSPRKPLPKPARTKSRPAVPKKAASSQ</sequence>
<dbReference type="EMBL" id="JACHXD010000004">
    <property type="protein sequence ID" value="MBB3118879.1"/>
    <property type="molecule type" value="Genomic_DNA"/>
</dbReference>
<proteinExistence type="predicted"/>
<feature type="region of interest" description="Disordered" evidence="1">
    <location>
        <begin position="98"/>
        <end position="128"/>
    </location>
</feature>
<evidence type="ECO:0000313" key="2">
    <source>
        <dbReference type="EMBL" id="MBB3118879.1"/>
    </source>
</evidence>
<dbReference type="AlphaFoldDB" id="A0A7W5FTJ9"/>
<keyword evidence="3" id="KW-1185">Reference proteome</keyword>
<reference evidence="2 3" key="1">
    <citation type="submission" date="2020-08" db="EMBL/GenBank/DDBJ databases">
        <title>Genomic Encyclopedia of Type Strains, Phase III (KMG-III): the genomes of soil and plant-associated and newly described type strains.</title>
        <authorList>
            <person name="Whitman W."/>
        </authorList>
    </citation>
    <scope>NUCLEOTIDE SEQUENCE [LARGE SCALE GENOMIC DNA]</scope>
    <source>
        <strain evidence="2 3">CECT 8897</strain>
    </source>
</reference>